<dbReference type="CTD" id="9918"/>
<evidence type="ECO:0000256" key="6">
    <source>
        <dbReference type="ARBA" id="ARBA00022454"/>
    </source>
</evidence>
<dbReference type="GeneID" id="113169248"/>
<dbReference type="RefSeq" id="XP_026226284.1">
    <property type="nucleotide sequence ID" value="XM_026370499.1"/>
</dbReference>
<dbReference type="InterPro" id="IPR026971">
    <property type="entry name" value="CND1/NCAPD3"/>
</dbReference>
<dbReference type="PIRSF" id="PIRSF017127">
    <property type="entry name" value="Condensin_D2"/>
    <property type="match status" value="1"/>
</dbReference>
<reference evidence="18" key="3">
    <citation type="submission" date="2025-09" db="UniProtKB">
        <authorList>
            <consortium name="Ensembl"/>
        </authorList>
    </citation>
    <scope>IDENTIFICATION</scope>
</reference>
<feature type="domain" description="Condensin complex subunit 1 N-terminal" evidence="17">
    <location>
        <begin position="74"/>
        <end position="236"/>
    </location>
</feature>
<dbReference type="GO" id="GO:0007076">
    <property type="term" value="P:mitotic chromosome condensation"/>
    <property type="evidence" value="ECO:0007669"/>
    <property type="project" value="InterPro"/>
</dbReference>
<dbReference type="InterPro" id="IPR011989">
    <property type="entry name" value="ARM-like"/>
</dbReference>
<evidence type="ECO:0000256" key="7">
    <source>
        <dbReference type="ARBA" id="ARBA00022490"/>
    </source>
</evidence>
<dbReference type="InterPro" id="IPR024324">
    <property type="entry name" value="Condensin_cplx_su1_N"/>
</dbReference>
<dbReference type="PANTHER" id="PTHR14222">
    <property type="entry name" value="CONDENSIN"/>
    <property type="match status" value="1"/>
</dbReference>
<dbReference type="GeneTree" id="ENSGT00940000153566"/>
<feature type="region of interest" description="Disordered" evidence="15">
    <location>
        <begin position="945"/>
        <end position="972"/>
    </location>
</feature>
<keyword evidence="7" id="KW-0963">Cytoplasm</keyword>
<dbReference type="GO" id="GO:0051301">
    <property type="term" value="P:cell division"/>
    <property type="evidence" value="ECO:0007669"/>
    <property type="project" value="UniProtKB-KW"/>
</dbReference>
<organism evidence="18 19">
    <name type="scientific">Anabas testudineus</name>
    <name type="common">Climbing perch</name>
    <name type="synonym">Anthias testudineus</name>
    <dbReference type="NCBI Taxonomy" id="64144"/>
    <lineage>
        <taxon>Eukaryota</taxon>
        <taxon>Metazoa</taxon>
        <taxon>Chordata</taxon>
        <taxon>Craniata</taxon>
        <taxon>Vertebrata</taxon>
        <taxon>Euteleostomi</taxon>
        <taxon>Actinopterygii</taxon>
        <taxon>Neopterygii</taxon>
        <taxon>Teleostei</taxon>
        <taxon>Neoteleostei</taxon>
        <taxon>Acanthomorphata</taxon>
        <taxon>Anabantaria</taxon>
        <taxon>Anabantiformes</taxon>
        <taxon>Anabantoidei</taxon>
        <taxon>Anabantidae</taxon>
        <taxon>Anabas</taxon>
    </lineage>
</organism>
<dbReference type="FunFam" id="1.25.10.10:FF:001828">
    <property type="entry name" value="Condensin complex subunit 1"/>
    <property type="match status" value="1"/>
</dbReference>
<reference evidence="18" key="2">
    <citation type="submission" date="2025-08" db="UniProtKB">
        <authorList>
            <consortium name="Ensembl"/>
        </authorList>
    </citation>
    <scope>IDENTIFICATION</scope>
</reference>
<comment type="subcellular location">
    <subcellularLocation>
        <location evidence="2">Chromosome</location>
    </subcellularLocation>
    <subcellularLocation>
        <location evidence="3">Cytoplasm</location>
    </subcellularLocation>
    <subcellularLocation>
        <location evidence="1">Nucleus</location>
    </subcellularLocation>
</comment>
<evidence type="ECO:0000256" key="11">
    <source>
        <dbReference type="ARBA" id="ARBA00023067"/>
    </source>
</evidence>
<evidence type="ECO:0000256" key="9">
    <source>
        <dbReference type="ARBA" id="ARBA00022618"/>
    </source>
</evidence>
<evidence type="ECO:0000256" key="14">
    <source>
        <dbReference type="PIRNR" id="PIRNR017127"/>
    </source>
</evidence>
<dbReference type="GO" id="GO:0042393">
    <property type="term" value="F:histone binding"/>
    <property type="evidence" value="ECO:0007669"/>
    <property type="project" value="TreeGrafter"/>
</dbReference>
<evidence type="ECO:0000256" key="4">
    <source>
        <dbReference type="ARBA" id="ARBA00009606"/>
    </source>
</evidence>
<evidence type="ECO:0000256" key="12">
    <source>
        <dbReference type="ARBA" id="ARBA00023242"/>
    </source>
</evidence>
<keyword evidence="8" id="KW-0597">Phosphoprotein</keyword>
<evidence type="ECO:0000259" key="17">
    <source>
        <dbReference type="Pfam" id="PF12922"/>
    </source>
</evidence>
<evidence type="ECO:0000256" key="3">
    <source>
        <dbReference type="ARBA" id="ARBA00004496"/>
    </source>
</evidence>
<dbReference type="Pfam" id="PF12922">
    <property type="entry name" value="Cnd1_N"/>
    <property type="match status" value="1"/>
</dbReference>
<dbReference type="SUPFAM" id="SSF48371">
    <property type="entry name" value="ARM repeat"/>
    <property type="match status" value="1"/>
</dbReference>
<evidence type="ECO:0000259" key="16">
    <source>
        <dbReference type="Pfam" id="PF12717"/>
    </source>
</evidence>
<feature type="region of interest" description="Disordered" evidence="15">
    <location>
        <begin position="581"/>
        <end position="602"/>
    </location>
</feature>
<sequence>MSWDFFLPVCVGDLVKTGGINQYVVQDVVPPKQLPSHISKFKAALRSQGPLCILEHFDTGYSVLQHCNSVELTVKEDTLELLVQVVSGLAASLPTLLASTSVSAAERKEKLNAVKMSVFLLCKLTETLESYSCRQSIVTAPGKGGKKGKASGEGLLQWDSEREKVLQALVQLLQLDIRSLWNLSLVEEEFTSCVTCCCYKLLENPTISHVKSKPTRDCIIHLLGILIKKYSHLLGASVKVIQLLQHFEQLSSVFAQAVSVWSTEYGVRAIIGEVIREIGQKSSEELAREGSGVKAFAFFLSELSALVPDLMIPNISVLITHLEGESHTMRVAVCEVLGEILVHVLCGDRLDESGKADRDRFFDTLQEHLHDTHSHVRARVLQVYARIVNSKALPLCRYSEVMELAVGRLMDKSINVVKSAIQLLAAFIAHNPYSCKLSSADLKKPLEKEMAKLREMKEKLKGQEPVAVIKASELWAAMEPELLVTVRAELEPTSEAEQEQQEDEKNSDVEEEKEEKDARTTAVQIAQYLRVNKYRNAIRLCIRAHTCFPESEMFASLSTLTTETLMDTLALIFKGSDEDTAELSQNLPSTPQKEGEQQGEDGELKKQEMLVQYLRDTETFALQVERAISVINTMLYWKTTSVVQEAVQFCVTVCEFSVANSISGVRKMLPLVWSTDAAIKDAVVQAYRRLYLNPQGDTIRMKAQTLVDSLSELMVDASLGTIQCLEEIVQEFFGSGSNLQSTVVQVLWERFTGKRETSDLHRRAAVLLLGMAARAEREVVLSNLDTLCSVAVGEKVTEDFLLARDTVITICSITDHVRQSKGAPFRLPQDHQLFTCLTQAIAEGVVMEDPYWQSFMEHAVRLIYFLAESPDQLCSRLLQRSARLLLDQIAEGGEVNKDAGQMQDGSQESTEQGEQVSCVCLAQLLALCGCVAFWQVSHLERSVSAELRRRRGETEEREEKEKAPSSKAKQMANESAMEEELGLIGASAEDTEAELIRKICETELLAEENLLCAFLPLLVKVCSSPGRYSHPQLTTAACLALSQYMMISPSVCEENIRLMFTVLERSAFPVVRANAIIALGDLTVRFPNILEPWTQNLYARLSDEVPSVRQTAVTVLTQLVLKDVLKVKGQVSEVAVLLIDPEPHITSLALNFFNELATKDNAIYNLLPDIISRLSDPERGMSSEDFNTIMKQLFSYITKERQTESLVEKLCQRFRTAKTERQWCDLATSLSLLSMCERGFKRLQECWECYSDKLTEPGVYQPLLNITAKLRRGAKPQFKAQIDEFEKRLTAVHTRGLENVESPEMDDENQKEGGSTDKTVMRTPLPAKGRPRTKRGQTKPSVSSRGDDSFVTPQRSRKSKKPVITFSSDEEEDEEDAVMAESETPKVTTPIARTSRRARLRN</sequence>
<dbReference type="GO" id="GO:0000779">
    <property type="term" value="C:condensed chromosome, centromeric region"/>
    <property type="evidence" value="ECO:0007669"/>
    <property type="project" value="TreeGrafter"/>
</dbReference>
<evidence type="ECO:0000313" key="18">
    <source>
        <dbReference type="Ensembl" id="ENSATEP00000072290.1"/>
    </source>
</evidence>
<accession>A0AAQ6I8P6</accession>
<keyword evidence="13 14" id="KW-0131">Cell cycle</keyword>
<keyword evidence="19" id="KW-1185">Reference proteome</keyword>
<dbReference type="PANTHER" id="PTHR14222:SF2">
    <property type="entry name" value="CONDENSIN COMPLEX SUBUNIT 1"/>
    <property type="match status" value="1"/>
</dbReference>
<evidence type="ECO:0000256" key="13">
    <source>
        <dbReference type="ARBA" id="ARBA00023306"/>
    </source>
</evidence>
<evidence type="ECO:0000256" key="8">
    <source>
        <dbReference type="ARBA" id="ARBA00022553"/>
    </source>
</evidence>
<dbReference type="InterPro" id="IPR032682">
    <property type="entry name" value="Cnd1_C"/>
</dbReference>
<feature type="compositionally biased region" description="Polar residues" evidence="15">
    <location>
        <begin position="582"/>
        <end position="591"/>
    </location>
</feature>
<feature type="compositionally biased region" description="Acidic residues" evidence="15">
    <location>
        <begin position="1368"/>
        <end position="1378"/>
    </location>
</feature>
<dbReference type="GO" id="GO:0000796">
    <property type="term" value="C:condensin complex"/>
    <property type="evidence" value="ECO:0007669"/>
    <property type="project" value="TreeGrafter"/>
</dbReference>
<keyword evidence="12" id="KW-0539">Nucleus</keyword>
<dbReference type="GO" id="GO:0005737">
    <property type="term" value="C:cytoplasm"/>
    <property type="evidence" value="ECO:0007669"/>
    <property type="project" value="UniProtKB-SubCell"/>
</dbReference>
<evidence type="ECO:0000256" key="10">
    <source>
        <dbReference type="ARBA" id="ARBA00022776"/>
    </source>
</evidence>
<feature type="region of interest" description="Disordered" evidence="15">
    <location>
        <begin position="1294"/>
        <end position="1402"/>
    </location>
</feature>
<feature type="compositionally biased region" description="Acidic residues" evidence="15">
    <location>
        <begin position="492"/>
        <end position="502"/>
    </location>
</feature>
<dbReference type="Proteomes" id="UP000265040">
    <property type="component" value="Chromosome 16"/>
</dbReference>
<dbReference type="GO" id="GO:0005634">
    <property type="term" value="C:nucleus"/>
    <property type="evidence" value="ECO:0007669"/>
    <property type="project" value="UniProtKB-SubCell"/>
</dbReference>
<protein>
    <recommendedName>
        <fullName evidence="5 14">Condensin complex subunit 1</fullName>
    </recommendedName>
</protein>
<dbReference type="FunFam" id="1.25.10.10:FF:000695">
    <property type="entry name" value="Condensin complex subunit 1"/>
    <property type="match status" value="1"/>
</dbReference>
<keyword evidence="6" id="KW-0158">Chromosome</keyword>
<evidence type="ECO:0000256" key="5">
    <source>
        <dbReference type="ARBA" id="ARBA00016064"/>
    </source>
</evidence>
<keyword evidence="10 14" id="KW-0498">Mitosis</keyword>
<keyword evidence="9 14" id="KW-0132">Cell division</keyword>
<evidence type="ECO:0000313" key="19">
    <source>
        <dbReference type="Proteomes" id="UP000265040"/>
    </source>
</evidence>
<evidence type="ECO:0000256" key="15">
    <source>
        <dbReference type="SAM" id="MobiDB-lite"/>
    </source>
</evidence>
<reference evidence="18 19" key="1">
    <citation type="submission" date="2021-04" db="EMBL/GenBank/DDBJ databases">
        <authorList>
            <consortium name="Wellcome Sanger Institute Data Sharing"/>
        </authorList>
    </citation>
    <scope>NUCLEOTIDE SEQUENCE [LARGE SCALE GENOMIC DNA]</scope>
</reference>
<feature type="region of interest" description="Disordered" evidence="15">
    <location>
        <begin position="491"/>
        <end position="520"/>
    </location>
</feature>
<feature type="domain" description="Condensin complex subunit 1 C-terminal" evidence="16">
    <location>
        <begin position="1070"/>
        <end position="1230"/>
    </location>
</feature>
<dbReference type="GO" id="GO:0010032">
    <property type="term" value="P:meiotic chromosome condensation"/>
    <property type="evidence" value="ECO:0007669"/>
    <property type="project" value="TreeGrafter"/>
</dbReference>
<comment type="similarity">
    <text evidence="4 14">Belongs to the CND1 (condensin subunit 1) family.</text>
</comment>
<dbReference type="Pfam" id="PF12717">
    <property type="entry name" value="Cnd1"/>
    <property type="match status" value="1"/>
</dbReference>
<keyword evidence="11 14" id="KW-0226">DNA condensation</keyword>
<feature type="compositionally biased region" description="Basic and acidic residues" evidence="15">
    <location>
        <begin position="945"/>
        <end position="964"/>
    </location>
</feature>
<dbReference type="InterPro" id="IPR007673">
    <property type="entry name" value="Condensin_cplx_su1"/>
</dbReference>
<dbReference type="Ensembl" id="ENSATET00000080686.1">
    <property type="protein sequence ID" value="ENSATEP00000072290.1"/>
    <property type="gene ID" value="ENSATEG00000021597.3"/>
</dbReference>
<dbReference type="Gene3D" id="1.25.10.10">
    <property type="entry name" value="Leucine-rich Repeat Variant"/>
    <property type="match status" value="2"/>
</dbReference>
<proteinExistence type="inferred from homology"/>
<comment type="function">
    <text evidence="14">Regulatory subunit of the condensin complex, a complex required for conversion of interphase chromatin into mitotic-like condense chromosomes. The condensin complex probably introduces positive supercoils into relaxed DNA in the presence of type I topoisomerases and converts nicked DNA into positive knotted forms in the presence of type II topoisomerases.</text>
</comment>
<evidence type="ECO:0000256" key="2">
    <source>
        <dbReference type="ARBA" id="ARBA00004286"/>
    </source>
</evidence>
<dbReference type="InterPro" id="IPR016024">
    <property type="entry name" value="ARM-type_fold"/>
</dbReference>
<evidence type="ECO:0000256" key="1">
    <source>
        <dbReference type="ARBA" id="ARBA00004123"/>
    </source>
</evidence>
<name>A0AAQ6I8P6_ANATE</name>